<evidence type="ECO:0000313" key="2">
    <source>
        <dbReference type="Proteomes" id="UP000266861"/>
    </source>
</evidence>
<gene>
    <name evidence="1" type="ORF">Glove_311g52</name>
</gene>
<evidence type="ECO:0000313" key="1">
    <source>
        <dbReference type="EMBL" id="RHZ65790.1"/>
    </source>
</evidence>
<sequence>MGHIATLGSDGKIFVYEGITLSSLNLIVYFAVLDITSLSYQWSTPELKNVNNGSPDQCTLSYHTATFHNKYLFLAFGNLSSSIYDTTTSSRLYVMNIENYSWISSYPQKKLKVVLIGDRQKNEKRESNENISKVDIHANEVIESLLPTHPVNRLSTIKNLTSEKRRDDMIILSESVVYLEKNIDKNNSEGKKFIIY</sequence>
<proteinExistence type="predicted"/>
<name>A0A397HYX3_9GLOM</name>
<dbReference type="InterPro" id="IPR015915">
    <property type="entry name" value="Kelch-typ_b-propeller"/>
</dbReference>
<dbReference type="Gene3D" id="2.120.10.80">
    <property type="entry name" value="Kelch-type beta propeller"/>
    <property type="match status" value="1"/>
</dbReference>
<protein>
    <submittedName>
        <fullName evidence="1">Uncharacterized protein</fullName>
    </submittedName>
</protein>
<reference evidence="1 2" key="1">
    <citation type="submission" date="2018-08" db="EMBL/GenBank/DDBJ databases">
        <title>Genome and evolution of the arbuscular mycorrhizal fungus Diversispora epigaea (formerly Glomus versiforme) and its bacterial endosymbionts.</title>
        <authorList>
            <person name="Sun X."/>
            <person name="Fei Z."/>
            <person name="Harrison M."/>
        </authorList>
    </citation>
    <scope>NUCLEOTIDE SEQUENCE [LARGE SCALE GENOMIC DNA]</scope>
    <source>
        <strain evidence="1 2">IT104</strain>
    </source>
</reference>
<dbReference type="SUPFAM" id="SSF117281">
    <property type="entry name" value="Kelch motif"/>
    <property type="match status" value="1"/>
</dbReference>
<comment type="caution">
    <text evidence="1">The sequence shown here is derived from an EMBL/GenBank/DDBJ whole genome shotgun (WGS) entry which is preliminary data.</text>
</comment>
<dbReference type="EMBL" id="PQFF01000285">
    <property type="protein sequence ID" value="RHZ65790.1"/>
    <property type="molecule type" value="Genomic_DNA"/>
</dbReference>
<accession>A0A397HYX3</accession>
<dbReference type="OrthoDB" id="432528at2759"/>
<organism evidence="1 2">
    <name type="scientific">Diversispora epigaea</name>
    <dbReference type="NCBI Taxonomy" id="1348612"/>
    <lineage>
        <taxon>Eukaryota</taxon>
        <taxon>Fungi</taxon>
        <taxon>Fungi incertae sedis</taxon>
        <taxon>Mucoromycota</taxon>
        <taxon>Glomeromycotina</taxon>
        <taxon>Glomeromycetes</taxon>
        <taxon>Diversisporales</taxon>
        <taxon>Diversisporaceae</taxon>
        <taxon>Diversispora</taxon>
    </lineage>
</organism>
<dbReference type="Proteomes" id="UP000266861">
    <property type="component" value="Unassembled WGS sequence"/>
</dbReference>
<keyword evidence="2" id="KW-1185">Reference proteome</keyword>
<dbReference type="AlphaFoldDB" id="A0A397HYX3"/>